<reference evidence="1 2" key="1">
    <citation type="submission" date="2019-07" db="EMBL/GenBank/DDBJ databases">
        <title>De Novo Assembly of kiwifruit Actinidia rufa.</title>
        <authorList>
            <person name="Sugita-Konishi S."/>
            <person name="Sato K."/>
            <person name="Mori E."/>
            <person name="Abe Y."/>
            <person name="Kisaki G."/>
            <person name="Hamano K."/>
            <person name="Suezawa K."/>
            <person name="Otani M."/>
            <person name="Fukuda T."/>
            <person name="Manabe T."/>
            <person name="Gomi K."/>
            <person name="Tabuchi M."/>
            <person name="Akimitsu K."/>
            <person name="Kataoka I."/>
        </authorList>
    </citation>
    <scope>NUCLEOTIDE SEQUENCE [LARGE SCALE GENOMIC DNA]</scope>
    <source>
        <strain evidence="2">cv. Fuchu</strain>
    </source>
</reference>
<protein>
    <submittedName>
        <fullName evidence="1">Uncharacterized protein</fullName>
    </submittedName>
</protein>
<name>A0A7J0GQR3_9ERIC</name>
<proteinExistence type="predicted"/>
<comment type="caution">
    <text evidence="1">The sequence shown here is derived from an EMBL/GenBank/DDBJ whole genome shotgun (WGS) entry which is preliminary data.</text>
</comment>
<evidence type="ECO:0000313" key="2">
    <source>
        <dbReference type="Proteomes" id="UP000585474"/>
    </source>
</evidence>
<dbReference type="Proteomes" id="UP000585474">
    <property type="component" value="Unassembled WGS sequence"/>
</dbReference>
<keyword evidence="2" id="KW-1185">Reference proteome</keyword>
<organism evidence="1 2">
    <name type="scientific">Actinidia rufa</name>
    <dbReference type="NCBI Taxonomy" id="165716"/>
    <lineage>
        <taxon>Eukaryota</taxon>
        <taxon>Viridiplantae</taxon>
        <taxon>Streptophyta</taxon>
        <taxon>Embryophyta</taxon>
        <taxon>Tracheophyta</taxon>
        <taxon>Spermatophyta</taxon>
        <taxon>Magnoliopsida</taxon>
        <taxon>eudicotyledons</taxon>
        <taxon>Gunneridae</taxon>
        <taxon>Pentapetalae</taxon>
        <taxon>asterids</taxon>
        <taxon>Ericales</taxon>
        <taxon>Actinidiaceae</taxon>
        <taxon>Actinidia</taxon>
    </lineage>
</organism>
<accession>A0A7J0GQR3</accession>
<dbReference type="EMBL" id="BJWL01000023">
    <property type="protein sequence ID" value="GFZ13129.1"/>
    <property type="molecule type" value="Genomic_DNA"/>
</dbReference>
<dbReference type="AlphaFoldDB" id="A0A7J0GQR3"/>
<gene>
    <name evidence="1" type="ORF">Acr_23g0015140</name>
</gene>
<sequence>MVGGSMDGTHNGVSGDLFINMDYFDFPMESLEGDNIDGGHQDAKVQALSPVPSESLLGSSLTSGGNIRNAIQILVPSLSSLVSSLFCA</sequence>
<evidence type="ECO:0000313" key="1">
    <source>
        <dbReference type="EMBL" id="GFZ13129.1"/>
    </source>
</evidence>